<evidence type="ECO:0000259" key="1">
    <source>
        <dbReference type="PROSITE" id="PS50987"/>
    </source>
</evidence>
<dbReference type="Pfam" id="PF01022">
    <property type="entry name" value="HTH_5"/>
    <property type="match status" value="1"/>
</dbReference>
<dbReference type="SUPFAM" id="SSF46785">
    <property type="entry name" value="Winged helix' DNA-binding domain"/>
    <property type="match status" value="1"/>
</dbReference>
<evidence type="ECO:0000313" key="2">
    <source>
        <dbReference type="EMBL" id="HEA22612.1"/>
    </source>
</evidence>
<dbReference type="Proteomes" id="UP000886191">
    <property type="component" value="Unassembled WGS sequence"/>
</dbReference>
<gene>
    <name evidence="2" type="ORF">ENH87_17070</name>
</gene>
<dbReference type="InterPro" id="IPR036390">
    <property type="entry name" value="WH_DNA-bd_sf"/>
</dbReference>
<dbReference type="InterPro" id="IPR052543">
    <property type="entry name" value="HTH_Metal-responsive_Reg"/>
</dbReference>
<dbReference type="CDD" id="cd00090">
    <property type="entry name" value="HTH_ARSR"/>
    <property type="match status" value="1"/>
</dbReference>
<dbReference type="GO" id="GO:0097063">
    <property type="term" value="F:cadmium ion sensor activity"/>
    <property type="evidence" value="ECO:0007669"/>
    <property type="project" value="TreeGrafter"/>
</dbReference>
<organism evidence="2">
    <name type="scientific">Pricia antarctica</name>
    <dbReference type="NCBI Taxonomy" id="641691"/>
    <lineage>
        <taxon>Bacteria</taxon>
        <taxon>Pseudomonadati</taxon>
        <taxon>Bacteroidota</taxon>
        <taxon>Flavobacteriia</taxon>
        <taxon>Flavobacteriales</taxon>
        <taxon>Flavobacteriaceae</taxon>
        <taxon>Pricia</taxon>
    </lineage>
</organism>
<reference evidence="2" key="1">
    <citation type="journal article" date="2020" name="mSystems">
        <title>Genome- and Community-Level Interaction Insights into Carbon Utilization and Element Cycling Functions of Hydrothermarchaeota in Hydrothermal Sediment.</title>
        <authorList>
            <person name="Zhou Z."/>
            <person name="Liu Y."/>
            <person name="Xu W."/>
            <person name="Pan J."/>
            <person name="Luo Z.H."/>
            <person name="Li M."/>
        </authorList>
    </citation>
    <scope>NUCLEOTIDE SEQUENCE [LARGE SCALE GENOMIC DNA]</scope>
    <source>
        <strain evidence="2">HyVt-345</strain>
    </source>
</reference>
<proteinExistence type="predicted"/>
<dbReference type="InterPro" id="IPR036388">
    <property type="entry name" value="WH-like_DNA-bd_sf"/>
</dbReference>
<dbReference type="InterPro" id="IPR011991">
    <property type="entry name" value="ArsR-like_HTH"/>
</dbReference>
<dbReference type="PANTHER" id="PTHR39168:SF1">
    <property type="entry name" value="TRANSCRIPTIONAL REGULATORY PROTEIN"/>
    <property type="match status" value="1"/>
</dbReference>
<dbReference type="GO" id="GO:0003700">
    <property type="term" value="F:DNA-binding transcription factor activity"/>
    <property type="evidence" value="ECO:0007669"/>
    <property type="project" value="InterPro"/>
</dbReference>
<dbReference type="GO" id="GO:0032791">
    <property type="term" value="F:lead ion binding"/>
    <property type="evidence" value="ECO:0007669"/>
    <property type="project" value="TreeGrafter"/>
</dbReference>
<accession>A0A831QU04</accession>
<comment type="caution">
    <text evidence="2">The sequence shown here is derived from an EMBL/GenBank/DDBJ whole genome shotgun (WGS) entry which is preliminary data.</text>
</comment>
<dbReference type="GO" id="GO:0010288">
    <property type="term" value="P:response to lead ion"/>
    <property type="evidence" value="ECO:0007669"/>
    <property type="project" value="TreeGrafter"/>
</dbReference>
<dbReference type="GO" id="GO:0003677">
    <property type="term" value="F:DNA binding"/>
    <property type="evidence" value="ECO:0007669"/>
    <property type="project" value="TreeGrafter"/>
</dbReference>
<name>A0A831QU04_9FLAO</name>
<dbReference type="Gene3D" id="1.10.10.10">
    <property type="entry name" value="Winged helix-like DNA-binding domain superfamily/Winged helix DNA-binding domain"/>
    <property type="match status" value="1"/>
</dbReference>
<dbReference type="EMBL" id="DRGL01000063">
    <property type="protein sequence ID" value="HEA22612.1"/>
    <property type="molecule type" value="Genomic_DNA"/>
</dbReference>
<dbReference type="SMART" id="SM00418">
    <property type="entry name" value="HTH_ARSR"/>
    <property type="match status" value="1"/>
</dbReference>
<dbReference type="InterPro" id="IPR001845">
    <property type="entry name" value="HTH_ArsR_DNA-bd_dom"/>
</dbReference>
<sequence>MKENLFVGSAVLLCEPSRAKIVWHLLDGRAYTAGELAMASDLSPTSVSNHLSKLLAGAMVKVDVQGRHRYYSFASDEVAYAVEALANLSHQNPFNEISKPLSKNKLRYCRTCYDHLAGKVGVLILDGLIEKKVLKLQDKTYIVTTLGSDFFQNFGVEVSGLQKQRRHFAKPCLDWSERKYHLAGALGAALLEKMLGLDWLRRTQHSRAISITSLGRGGLQKILDVNI</sequence>
<dbReference type="PROSITE" id="PS50987">
    <property type="entry name" value="HTH_ARSR_2"/>
    <property type="match status" value="1"/>
</dbReference>
<protein>
    <submittedName>
        <fullName evidence="2">Transcriptional regulator</fullName>
    </submittedName>
</protein>
<dbReference type="PANTHER" id="PTHR39168">
    <property type="entry name" value="TRANSCRIPTIONAL REGULATOR-RELATED"/>
    <property type="match status" value="1"/>
</dbReference>
<dbReference type="GO" id="GO:0046686">
    <property type="term" value="P:response to cadmium ion"/>
    <property type="evidence" value="ECO:0007669"/>
    <property type="project" value="TreeGrafter"/>
</dbReference>
<feature type="domain" description="HTH arsR-type" evidence="1">
    <location>
        <begin position="1"/>
        <end position="93"/>
    </location>
</feature>
<dbReference type="AlphaFoldDB" id="A0A831QU04"/>